<sequence length="86" mass="9850">MVEIKGVSRGQTNCMFQAFFIRIMFCPNNWTSSTTREGVVFKPINIPGRRLIICENPSFIVAAYTRNKSPGVIDTLKLEKNIFTKY</sequence>
<dbReference type="WBParaSite" id="Minc3s04900g37236">
    <property type="protein sequence ID" value="Minc3s04900g37236"/>
    <property type="gene ID" value="Minc3s04900g37236"/>
</dbReference>
<dbReference type="AlphaFoldDB" id="A0A914NG27"/>
<evidence type="ECO:0000313" key="2">
    <source>
        <dbReference type="WBParaSite" id="Minc3s04900g37236"/>
    </source>
</evidence>
<accession>A0A914NG27</accession>
<reference evidence="2" key="1">
    <citation type="submission" date="2022-11" db="UniProtKB">
        <authorList>
            <consortium name="WormBaseParasite"/>
        </authorList>
    </citation>
    <scope>IDENTIFICATION</scope>
</reference>
<proteinExistence type="predicted"/>
<evidence type="ECO:0000313" key="1">
    <source>
        <dbReference type="Proteomes" id="UP000887563"/>
    </source>
</evidence>
<dbReference type="Proteomes" id="UP000887563">
    <property type="component" value="Unplaced"/>
</dbReference>
<name>A0A914NG27_MELIC</name>
<protein>
    <submittedName>
        <fullName evidence="2">Uncharacterized protein</fullName>
    </submittedName>
</protein>
<keyword evidence="1" id="KW-1185">Reference proteome</keyword>
<organism evidence="1 2">
    <name type="scientific">Meloidogyne incognita</name>
    <name type="common">Southern root-knot nematode worm</name>
    <name type="synonym">Oxyuris incognita</name>
    <dbReference type="NCBI Taxonomy" id="6306"/>
    <lineage>
        <taxon>Eukaryota</taxon>
        <taxon>Metazoa</taxon>
        <taxon>Ecdysozoa</taxon>
        <taxon>Nematoda</taxon>
        <taxon>Chromadorea</taxon>
        <taxon>Rhabditida</taxon>
        <taxon>Tylenchina</taxon>
        <taxon>Tylenchomorpha</taxon>
        <taxon>Tylenchoidea</taxon>
        <taxon>Meloidogynidae</taxon>
        <taxon>Meloidogyninae</taxon>
        <taxon>Meloidogyne</taxon>
        <taxon>Meloidogyne incognita group</taxon>
    </lineage>
</organism>